<organism evidence="4 5">
    <name type="scientific">Salix koriyanagi</name>
    <dbReference type="NCBI Taxonomy" id="2511006"/>
    <lineage>
        <taxon>Eukaryota</taxon>
        <taxon>Viridiplantae</taxon>
        <taxon>Streptophyta</taxon>
        <taxon>Embryophyta</taxon>
        <taxon>Tracheophyta</taxon>
        <taxon>Spermatophyta</taxon>
        <taxon>Magnoliopsida</taxon>
        <taxon>eudicotyledons</taxon>
        <taxon>Gunneridae</taxon>
        <taxon>Pentapetalae</taxon>
        <taxon>rosids</taxon>
        <taxon>fabids</taxon>
        <taxon>Malpighiales</taxon>
        <taxon>Salicaceae</taxon>
        <taxon>Saliceae</taxon>
        <taxon>Salix</taxon>
    </lineage>
</organism>
<keyword evidence="2" id="KW-0521">NADP</keyword>
<accession>A0A9Q1A8H9</accession>
<dbReference type="InterPro" id="IPR018042">
    <property type="entry name" value="Aspartate_kinase_CS"/>
</dbReference>
<feature type="domain" description="Aspartate/glutamate/uridylate kinase" evidence="3">
    <location>
        <begin position="90"/>
        <end position="180"/>
    </location>
</feature>
<dbReference type="PROSITE" id="PS00324">
    <property type="entry name" value="ASPARTOKINASE"/>
    <property type="match status" value="1"/>
</dbReference>
<dbReference type="PANTHER" id="PTHR43070">
    <property type="match status" value="1"/>
</dbReference>
<dbReference type="AlphaFoldDB" id="A0A9Q1A8H9"/>
<reference evidence="4" key="1">
    <citation type="submission" date="2022-11" db="EMBL/GenBank/DDBJ databases">
        <authorList>
            <person name="Hyden B.L."/>
            <person name="Feng K."/>
            <person name="Yates T."/>
            <person name="Jawdy S."/>
            <person name="Smart L.B."/>
            <person name="Muchero W."/>
        </authorList>
    </citation>
    <scope>NUCLEOTIDE SEQUENCE</scope>
    <source>
        <tissue evidence="4">Shoot tip</tissue>
    </source>
</reference>
<evidence type="ECO:0000313" key="4">
    <source>
        <dbReference type="EMBL" id="KAJ6762178.1"/>
    </source>
</evidence>
<dbReference type="GO" id="GO:0009090">
    <property type="term" value="P:homoserine biosynthetic process"/>
    <property type="evidence" value="ECO:0007669"/>
    <property type="project" value="TreeGrafter"/>
</dbReference>
<protein>
    <recommendedName>
        <fullName evidence="3">Aspartate/glutamate/uridylate kinase domain-containing protein</fullName>
    </recommendedName>
</protein>
<dbReference type="Pfam" id="PF00696">
    <property type="entry name" value="AA_kinase"/>
    <property type="match status" value="1"/>
</dbReference>
<gene>
    <name evidence="4" type="ORF">OIU74_024796</name>
</gene>
<dbReference type="PANTHER" id="PTHR43070:SF5">
    <property type="entry name" value="HOMOSERINE DEHYDROGENASE"/>
    <property type="match status" value="1"/>
</dbReference>
<dbReference type="InterPro" id="IPR011147">
    <property type="entry name" value="Bifunc_Aspkin/hSer_DH"/>
</dbReference>
<comment type="caution">
    <text evidence="4">The sequence shown here is derived from an EMBL/GenBank/DDBJ whole genome shotgun (WGS) entry which is preliminary data.</text>
</comment>
<keyword evidence="1" id="KW-0028">Amino-acid biosynthesis</keyword>
<keyword evidence="5" id="KW-1185">Reference proteome</keyword>
<dbReference type="GO" id="GO:0004072">
    <property type="term" value="F:aspartate kinase activity"/>
    <property type="evidence" value="ECO:0007669"/>
    <property type="project" value="InterPro"/>
</dbReference>
<dbReference type="EMBL" id="JAPFFM010000005">
    <property type="protein sequence ID" value="KAJ6762178.1"/>
    <property type="molecule type" value="Genomic_DNA"/>
</dbReference>
<dbReference type="Proteomes" id="UP001151752">
    <property type="component" value="Chromosome 19"/>
</dbReference>
<proteinExistence type="predicted"/>
<evidence type="ECO:0000256" key="1">
    <source>
        <dbReference type="ARBA" id="ARBA00022697"/>
    </source>
</evidence>
<evidence type="ECO:0000256" key="2">
    <source>
        <dbReference type="ARBA" id="ARBA00022857"/>
    </source>
</evidence>
<dbReference type="GO" id="GO:0009088">
    <property type="term" value="P:threonine biosynthetic process"/>
    <property type="evidence" value="ECO:0007669"/>
    <property type="project" value="UniProtKB-KW"/>
</dbReference>
<keyword evidence="1" id="KW-0791">Threonine biosynthesis</keyword>
<dbReference type="InterPro" id="IPR036393">
    <property type="entry name" value="AceGlu_kinase-like_sf"/>
</dbReference>
<dbReference type="Gene3D" id="3.40.1160.10">
    <property type="entry name" value="Acetylglutamate kinase-like"/>
    <property type="match status" value="1"/>
</dbReference>
<dbReference type="GO" id="GO:0004412">
    <property type="term" value="F:homoserine dehydrogenase activity"/>
    <property type="evidence" value="ECO:0007669"/>
    <property type="project" value="InterPro"/>
</dbReference>
<dbReference type="InterPro" id="IPR001048">
    <property type="entry name" value="Asp/Glu/Uridylate_kinase"/>
</dbReference>
<dbReference type="SUPFAM" id="SSF53633">
    <property type="entry name" value="Carbamate kinase-like"/>
    <property type="match status" value="1"/>
</dbReference>
<sequence>MALSAASISNASRTLSSSTTFSPLNNSSKKISPSHFSSSLSLAHRSSLFRRSFVSQWGRRESLRGHVSSSVKAVLVDESKEKVKVLKGDMWSVHKFGGTCVGSSERIKNVADIILKDSSEGKLVVVSAMSKVTDMMYDLINKAQSRDDSYLSAVDAVFEKHRLTAMDLIDGDDLASFLSRLHHDINNLKAMLRAIYIAGHATESFSDFCCRTWGVVDCSDVVICC</sequence>
<reference evidence="4" key="2">
    <citation type="journal article" date="2023" name="Int. J. Mol. Sci.">
        <title>De Novo Assembly and Annotation of 11 Diverse Shrub Willow (Salix) Genomes Reveals Novel Gene Organization in Sex-Linked Regions.</title>
        <authorList>
            <person name="Hyden B."/>
            <person name="Feng K."/>
            <person name="Yates T.B."/>
            <person name="Jawdy S."/>
            <person name="Cereghino C."/>
            <person name="Smart L.B."/>
            <person name="Muchero W."/>
        </authorList>
    </citation>
    <scope>NUCLEOTIDE SEQUENCE</scope>
    <source>
        <tissue evidence="4">Shoot tip</tissue>
    </source>
</reference>
<name>A0A9Q1A8H9_9ROSI</name>
<evidence type="ECO:0000313" key="5">
    <source>
        <dbReference type="Proteomes" id="UP001151752"/>
    </source>
</evidence>
<evidence type="ECO:0000259" key="3">
    <source>
        <dbReference type="Pfam" id="PF00696"/>
    </source>
</evidence>